<feature type="compositionally biased region" description="Acidic residues" evidence="1">
    <location>
        <begin position="224"/>
        <end position="233"/>
    </location>
</feature>
<dbReference type="Proteomes" id="UP001280121">
    <property type="component" value="Unassembled WGS sequence"/>
</dbReference>
<evidence type="ECO:0000256" key="1">
    <source>
        <dbReference type="SAM" id="MobiDB-lite"/>
    </source>
</evidence>
<sequence>MDQSKHYKMKKSLTSDDHHNELMNSQFMKRVITKLVLSVSVFSLLFSHHQTWFSLLHSLNFYLSTLPVKLVSHTLDKNYTFLLCNGLLVLLTKYSGLFSSSSSYSSSSSSSSSSSKHVNNNSLNELYYYKSFEVDSRVIEAELPLLKKEDHDHDHDEAQQNDQHEHIEEEVIIVAETTTDHHDQYHENSSMVQEDKLQEEEEQQQQEKQVFVEEEEQGGLSREDIEEKEEEEERGGNGELSTEELNKKFDDFIRKMKEELRIEAQRQLVLV</sequence>
<keyword evidence="2" id="KW-0472">Membrane</keyword>
<keyword evidence="2" id="KW-1133">Transmembrane helix</keyword>
<feature type="transmembrane region" description="Helical" evidence="2">
    <location>
        <begin position="35"/>
        <end position="59"/>
    </location>
</feature>
<dbReference type="PANTHER" id="PTHR34947:SF2">
    <property type="entry name" value="TRANSMEMBRANE PROTEIN"/>
    <property type="match status" value="1"/>
</dbReference>
<name>A0AAD9TQ54_9ROSI</name>
<feature type="region of interest" description="Disordered" evidence="1">
    <location>
        <begin position="187"/>
        <end position="245"/>
    </location>
</feature>
<organism evidence="3 4">
    <name type="scientific">Dipteronia dyeriana</name>
    <dbReference type="NCBI Taxonomy" id="168575"/>
    <lineage>
        <taxon>Eukaryota</taxon>
        <taxon>Viridiplantae</taxon>
        <taxon>Streptophyta</taxon>
        <taxon>Embryophyta</taxon>
        <taxon>Tracheophyta</taxon>
        <taxon>Spermatophyta</taxon>
        <taxon>Magnoliopsida</taxon>
        <taxon>eudicotyledons</taxon>
        <taxon>Gunneridae</taxon>
        <taxon>Pentapetalae</taxon>
        <taxon>rosids</taxon>
        <taxon>malvids</taxon>
        <taxon>Sapindales</taxon>
        <taxon>Sapindaceae</taxon>
        <taxon>Hippocastanoideae</taxon>
        <taxon>Acereae</taxon>
        <taxon>Dipteronia</taxon>
    </lineage>
</organism>
<evidence type="ECO:0000256" key="2">
    <source>
        <dbReference type="SAM" id="Phobius"/>
    </source>
</evidence>
<accession>A0AAD9TQ54</accession>
<dbReference type="PANTHER" id="PTHR34947">
    <property type="entry name" value="TRANSMEMBRANE PROTEIN"/>
    <property type="match status" value="1"/>
</dbReference>
<reference evidence="3" key="1">
    <citation type="journal article" date="2023" name="Plant J.">
        <title>Genome sequences and population genomics provide insights into the demographic history, inbreeding, and mutation load of two 'living fossil' tree species of Dipteronia.</title>
        <authorList>
            <person name="Feng Y."/>
            <person name="Comes H.P."/>
            <person name="Chen J."/>
            <person name="Zhu S."/>
            <person name="Lu R."/>
            <person name="Zhang X."/>
            <person name="Li P."/>
            <person name="Qiu J."/>
            <person name="Olsen K.M."/>
            <person name="Qiu Y."/>
        </authorList>
    </citation>
    <scope>NUCLEOTIDE SEQUENCE</scope>
    <source>
        <strain evidence="3">KIB01</strain>
    </source>
</reference>
<keyword evidence="2" id="KW-0812">Transmembrane</keyword>
<dbReference type="AlphaFoldDB" id="A0AAD9TQ54"/>
<evidence type="ECO:0000313" key="3">
    <source>
        <dbReference type="EMBL" id="KAK2640177.1"/>
    </source>
</evidence>
<gene>
    <name evidence="3" type="ORF">Ddye_027972</name>
</gene>
<evidence type="ECO:0000313" key="4">
    <source>
        <dbReference type="Proteomes" id="UP001280121"/>
    </source>
</evidence>
<comment type="caution">
    <text evidence="3">The sequence shown here is derived from an EMBL/GenBank/DDBJ whole genome shotgun (WGS) entry which is preliminary data.</text>
</comment>
<dbReference type="EMBL" id="JANJYI010000008">
    <property type="protein sequence ID" value="KAK2640177.1"/>
    <property type="molecule type" value="Genomic_DNA"/>
</dbReference>
<proteinExistence type="predicted"/>
<keyword evidence="4" id="KW-1185">Reference proteome</keyword>
<protein>
    <submittedName>
        <fullName evidence="3">Uncharacterized protein</fullName>
    </submittedName>
</protein>